<evidence type="ECO:0000256" key="1">
    <source>
        <dbReference type="SAM" id="Phobius"/>
    </source>
</evidence>
<gene>
    <name evidence="3" type="ORF">K435DRAFT_856031</name>
</gene>
<keyword evidence="4" id="KW-1185">Reference proteome</keyword>
<keyword evidence="1" id="KW-1133">Transmembrane helix</keyword>
<feature type="transmembrane region" description="Helical" evidence="1">
    <location>
        <begin position="64"/>
        <end position="86"/>
    </location>
</feature>
<reference evidence="3 4" key="1">
    <citation type="journal article" date="2019" name="Nat. Ecol. Evol.">
        <title>Megaphylogeny resolves global patterns of mushroom evolution.</title>
        <authorList>
            <person name="Varga T."/>
            <person name="Krizsan K."/>
            <person name="Foldi C."/>
            <person name="Dima B."/>
            <person name="Sanchez-Garcia M."/>
            <person name="Sanchez-Ramirez S."/>
            <person name="Szollosi G.J."/>
            <person name="Szarkandi J.G."/>
            <person name="Papp V."/>
            <person name="Albert L."/>
            <person name="Andreopoulos W."/>
            <person name="Angelini C."/>
            <person name="Antonin V."/>
            <person name="Barry K.W."/>
            <person name="Bougher N.L."/>
            <person name="Buchanan P."/>
            <person name="Buyck B."/>
            <person name="Bense V."/>
            <person name="Catcheside P."/>
            <person name="Chovatia M."/>
            <person name="Cooper J."/>
            <person name="Damon W."/>
            <person name="Desjardin D."/>
            <person name="Finy P."/>
            <person name="Geml J."/>
            <person name="Haridas S."/>
            <person name="Hughes K."/>
            <person name="Justo A."/>
            <person name="Karasinski D."/>
            <person name="Kautmanova I."/>
            <person name="Kiss B."/>
            <person name="Kocsube S."/>
            <person name="Kotiranta H."/>
            <person name="LaButti K.M."/>
            <person name="Lechner B.E."/>
            <person name="Liimatainen K."/>
            <person name="Lipzen A."/>
            <person name="Lukacs Z."/>
            <person name="Mihaltcheva S."/>
            <person name="Morgado L.N."/>
            <person name="Niskanen T."/>
            <person name="Noordeloos M.E."/>
            <person name="Ohm R.A."/>
            <person name="Ortiz-Santana B."/>
            <person name="Ovrebo C."/>
            <person name="Racz N."/>
            <person name="Riley R."/>
            <person name="Savchenko A."/>
            <person name="Shiryaev A."/>
            <person name="Soop K."/>
            <person name="Spirin V."/>
            <person name="Szebenyi C."/>
            <person name="Tomsovsky M."/>
            <person name="Tulloss R.E."/>
            <person name="Uehling J."/>
            <person name="Grigoriev I.V."/>
            <person name="Vagvolgyi C."/>
            <person name="Papp T."/>
            <person name="Martin F.M."/>
            <person name="Miettinen O."/>
            <person name="Hibbett D.S."/>
            <person name="Nagy L.G."/>
        </authorList>
    </citation>
    <scope>NUCLEOTIDE SEQUENCE [LARGE SCALE GENOMIC DNA]</scope>
    <source>
        <strain evidence="3 4">CBS 962.96</strain>
    </source>
</reference>
<dbReference type="Proteomes" id="UP000297245">
    <property type="component" value="Unassembled WGS sequence"/>
</dbReference>
<keyword evidence="2" id="KW-0732">Signal</keyword>
<keyword evidence="1" id="KW-0812">Transmembrane</keyword>
<dbReference type="AlphaFoldDB" id="A0A4S8M9I7"/>
<evidence type="ECO:0000256" key="2">
    <source>
        <dbReference type="SAM" id="SignalP"/>
    </source>
</evidence>
<accession>A0A4S8M9I7</accession>
<evidence type="ECO:0000313" key="3">
    <source>
        <dbReference type="EMBL" id="THU99064.1"/>
    </source>
</evidence>
<dbReference type="OrthoDB" id="3056556at2759"/>
<organism evidence="3 4">
    <name type="scientific">Dendrothele bispora (strain CBS 962.96)</name>
    <dbReference type="NCBI Taxonomy" id="1314807"/>
    <lineage>
        <taxon>Eukaryota</taxon>
        <taxon>Fungi</taxon>
        <taxon>Dikarya</taxon>
        <taxon>Basidiomycota</taxon>
        <taxon>Agaricomycotina</taxon>
        <taxon>Agaricomycetes</taxon>
        <taxon>Agaricomycetidae</taxon>
        <taxon>Agaricales</taxon>
        <taxon>Agaricales incertae sedis</taxon>
        <taxon>Dendrothele</taxon>
    </lineage>
</organism>
<evidence type="ECO:0008006" key="5">
    <source>
        <dbReference type="Google" id="ProtNLM"/>
    </source>
</evidence>
<evidence type="ECO:0000313" key="4">
    <source>
        <dbReference type="Proteomes" id="UP000297245"/>
    </source>
</evidence>
<feature type="signal peptide" evidence="2">
    <location>
        <begin position="1"/>
        <end position="25"/>
    </location>
</feature>
<sequence>MTSSVLTSFALTPLAVIGIASLVKGSITVNDVKQLLKDFVEDFRSPGRYLDSAFKEVIGQCEDAFAFFLVGFVCAWFLVTAFLIIVNGRVNRKTGNDARPARRVSFKSHLKGTTPKRLERNSDKYAWIEEYQVSNHSEYSCTNSFMIVVGFKAGYADKDLINLIGRTVIHDAFCVNETRDIATLEPVSRERLALFDQDPSTFGPHDSMIRLDTSPDTALTMTDSVWNRAVVQMLGDRATNLAHRYHSISNRLSGEYTVDWHGLFRSRLHDVFLEIAAARQSSFPYLSALAANYDKKKHCNKQRRERSHKFSTRRQICATMTRHLRETGNNESLIFWNAALIAVERLDIDGMSDQETIEEGGEQIKVVKHLVF</sequence>
<name>A0A4S8M9I7_DENBC</name>
<keyword evidence="1" id="KW-0472">Membrane</keyword>
<feature type="chain" id="PRO_5020335082" description="Fungal-type protein kinase domain-containing protein" evidence="2">
    <location>
        <begin position="26"/>
        <end position="372"/>
    </location>
</feature>
<protein>
    <recommendedName>
        <fullName evidence="5">Fungal-type protein kinase domain-containing protein</fullName>
    </recommendedName>
</protein>
<dbReference type="EMBL" id="ML179125">
    <property type="protein sequence ID" value="THU99064.1"/>
    <property type="molecule type" value="Genomic_DNA"/>
</dbReference>
<proteinExistence type="predicted"/>